<protein>
    <submittedName>
        <fullName evidence="1">Uncharacterized protein</fullName>
    </submittedName>
</protein>
<name>A0ABR0SNP8_9HYPO</name>
<gene>
    <name evidence="1" type="ORF">PT974_06796</name>
</gene>
<sequence>MATAHKELWAGQKRLVGLGDFGGGGEPGRDRLSLLRYRGRSTRSTGHAQGMAALDAALSAGIGSRRWLWLRSYWWSL</sequence>
<organism evidence="1 2">
    <name type="scientific">Cladobotryum mycophilum</name>
    <dbReference type="NCBI Taxonomy" id="491253"/>
    <lineage>
        <taxon>Eukaryota</taxon>
        <taxon>Fungi</taxon>
        <taxon>Dikarya</taxon>
        <taxon>Ascomycota</taxon>
        <taxon>Pezizomycotina</taxon>
        <taxon>Sordariomycetes</taxon>
        <taxon>Hypocreomycetidae</taxon>
        <taxon>Hypocreales</taxon>
        <taxon>Hypocreaceae</taxon>
        <taxon>Cladobotryum</taxon>
    </lineage>
</organism>
<evidence type="ECO:0000313" key="1">
    <source>
        <dbReference type="EMBL" id="KAK5993366.1"/>
    </source>
</evidence>
<dbReference type="EMBL" id="JAVFKD010000012">
    <property type="protein sequence ID" value="KAK5993366.1"/>
    <property type="molecule type" value="Genomic_DNA"/>
</dbReference>
<evidence type="ECO:0000313" key="2">
    <source>
        <dbReference type="Proteomes" id="UP001338125"/>
    </source>
</evidence>
<reference evidence="1 2" key="1">
    <citation type="submission" date="2024-01" db="EMBL/GenBank/DDBJ databases">
        <title>Complete genome of Cladobotryum mycophilum ATHUM6906.</title>
        <authorList>
            <person name="Christinaki A.C."/>
            <person name="Myridakis A.I."/>
            <person name="Kouvelis V.N."/>
        </authorList>
    </citation>
    <scope>NUCLEOTIDE SEQUENCE [LARGE SCALE GENOMIC DNA]</scope>
    <source>
        <strain evidence="1 2">ATHUM6906</strain>
    </source>
</reference>
<proteinExistence type="predicted"/>
<comment type="caution">
    <text evidence="1">The sequence shown here is derived from an EMBL/GenBank/DDBJ whole genome shotgun (WGS) entry which is preliminary data.</text>
</comment>
<keyword evidence="2" id="KW-1185">Reference proteome</keyword>
<dbReference type="Proteomes" id="UP001338125">
    <property type="component" value="Unassembled WGS sequence"/>
</dbReference>
<accession>A0ABR0SNP8</accession>